<dbReference type="GO" id="GO:0009360">
    <property type="term" value="C:DNA polymerase III complex"/>
    <property type="evidence" value="ECO:0007669"/>
    <property type="project" value="InterPro"/>
</dbReference>
<proteinExistence type="inferred from homology"/>
<keyword evidence="7" id="KW-0547">Nucleotide-binding</keyword>
<evidence type="ECO:0000256" key="9">
    <source>
        <dbReference type="ARBA" id="ARBA00022840"/>
    </source>
</evidence>
<evidence type="ECO:0000256" key="3">
    <source>
        <dbReference type="ARBA" id="ARBA00022679"/>
    </source>
</evidence>
<reference evidence="16" key="2">
    <citation type="submission" date="2016-01" db="EMBL/GenBank/DDBJ databases">
        <authorList>
            <person name="Poehlein A."/>
            <person name="Schlien K."/>
            <person name="Gottschalk G."/>
            <person name="Buckel W."/>
            <person name="Daniel R."/>
        </authorList>
    </citation>
    <scope>NUCLEOTIDE SEQUENCE [LARGE SCALE GENOMIC DNA]</scope>
    <source>
        <strain evidence="16">X2</strain>
    </source>
</reference>
<dbReference type="EC" id="2.7.7.7" evidence="2"/>
<dbReference type="NCBIfam" id="NF004046">
    <property type="entry name" value="PRK05563.1"/>
    <property type="match status" value="1"/>
</dbReference>
<evidence type="ECO:0000256" key="7">
    <source>
        <dbReference type="ARBA" id="ARBA00022741"/>
    </source>
</evidence>
<dbReference type="EMBL" id="CP014223">
    <property type="protein sequence ID" value="AMJ39701.1"/>
    <property type="molecule type" value="Genomic_DNA"/>
</dbReference>
<dbReference type="Pfam" id="PF22608">
    <property type="entry name" value="DNAX_ATPase_lid"/>
    <property type="match status" value="1"/>
</dbReference>
<dbReference type="InterPro" id="IPR027417">
    <property type="entry name" value="P-loop_NTPase"/>
</dbReference>
<dbReference type="Pfam" id="PF12169">
    <property type="entry name" value="DNA_pol3_gamma3"/>
    <property type="match status" value="1"/>
</dbReference>
<evidence type="ECO:0000256" key="1">
    <source>
        <dbReference type="ARBA" id="ARBA00006360"/>
    </source>
</evidence>
<dbReference type="InterPro" id="IPR008921">
    <property type="entry name" value="DNA_pol3_clamp-load_cplx_C"/>
</dbReference>
<dbReference type="InterPro" id="IPR045085">
    <property type="entry name" value="HLD_clamp_pol_III_gamma_tau"/>
</dbReference>
<name>A0A110A6M3_ANAPI</name>
<organism evidence="15 17">
    <name type="scientific">Anaerotignum propionicum DSM 1682</name>
    <dbReference type="NCBI Taxonomy" id="991789"/>
    <lineage>
        <taxon>Bacteria</taxon>
        <taxon>Bacillati</taxon>
        <taxon>Bacillota</taxon>
        <taxon>Clostridia</taxon>
        <taxon>Lachnospirales</taxon>
        <taxon>Anaerotignaceae</taxon>
        <taxon>Anaerotignum</taxon>
    </lineage>
</organism>
<sequence length="530" mass="59875">MSYTALYRKFRPNTFGGVIGQEHIVKTLKNQIKSGRVSHAYLFCGTRGTGKTSTAKIFARAINCLSPTEDGEPCNECALCKDILVGRSVNVIEIDAASNNSVDNIREIREEVKYPPTEGYYKVYIIDEVHMLSNSAFNALLKTLEEPPAHVIFILATTDPQKVPATILSRCQRFDFRRITTDDITNTLMGYLAEEGQDITPEAVRYVAQLGDGSMRDSLSILDQCLAFYSGETVTLEMVLDVMGAVDQTVLFEMTQALGKKDSRRVMELVEEMMLSGRDIKQFVSEYLAHLRNFLMVSTLGDTTGVLDISGENLERLKGCSTFLSPQEAIFLIERFSYLQGDMRYSTNERILLEVELLRLCSPWTQTDMTALAARLAGLERQVAQGVSVQIQPVEQKAAKKEAPKRKKRPPALPEDKKKLQEEWPLLRNEVEDVILKSQLKQVEIAFKEDDLVYLVCAYAALTDMLQKNMDKIESLLDKAMGKSFSLQTITKEEYDRWYEVTYGKAENKAEDAEFESLLGSYFPEADFEE</sequence>
<accession>A0A110A6M3</accession>
<dbReference type="KEGG" id="cpro:CPRO_00770"/>
<evidence type="ECO:0000313" key="15">
    <source>
        <dbReference type="EMBL" id="SHE30000.1"/>
    </source>
</evidence>
<dbReference type="SUPFAM" id="SSF52540">
    <property type="entry name" value="P-loop containing nucleoside triphosphate hydrolases"/>
    <property type="match status" value="1"/>
</dbReference>
<dbReference type="InterPro" id="IPR022754">
    <property type="entry name" value="DNA_pol_III_gamma-3"/>
</dbReference>
<gene>
    <name evidence="14" type="primary">dnaX_1</name>
    <name evidence="14" type="ORF">CPRO_00770</name>
    <name evidence="15" type="ORF">SAMN02745151_00280</name>
</gene>
<reference evidence="17" key="3">
    <citation type="submission" date="2016-11" db="EMBL/GenBank/DDBJ databases">
        <authorList>
            <person name="Jaros S."/>
            <person name="Januszkiewicz K."/>
            <person name="Wedrychowicz H."/>
        </authorList>
    </citation>
    <scope>NUCLEOTIDE SEQUENCE [LARGE SCALE GENOMIC DNA]</scope>
    <source>
        <strain evidence="17">DSM 1682</strain>
    </source>
</reference>
<dbReference type="GO" id="GO:0003677">
    <property type="term" value="F:DNA binding"/>
    <property type="evidence" value="ECO:0007669"/>
    <property type="project" value="InterPro"/>
</dbReference>
<dbReference type="PANTHER" id="PTHR11669">
    <property type="entry name" value="REPLICATION FACTOR C / DNA POLYMERASE III GAMMA-TAU SUBUNIT"/>
    <property type="match status" value="1"/>
</dbReference>
<evidence type="ECO:0000256" key="2">
    <source>
        <dbReference type="ARBA" id="ARBA00012417"/>
    </source>
</evidence>
<reference evidence="14 16" key="1">
    <citation type="journal article" date="2016" name="Genome Announc.">
        <title>Complete Genome Sequence of the Amino Acid-Fermenting Clostridium propionicum X2 (DSM 1682).</title>
        <authorList>
            <person name="Poehlein A."/>
            <person name="Schlien K."/>
            <person name="Chowdhury N.P."/>
            <person name="Gottschalk G."/>
            <person name="Buckel W."/>
            <person name="Daniel R."/>
        </authorList>
    </citation>
    <scope>NUCLEOTIDE SEQUENCE [LARGE SCALE GENOMIC DNA]</scope>
    <source>
        <strain evidence="14 16">X2</strain>
    </source>
</reference>
<keyword evidence="3 14" id="KW-0808">Transferase</keyword>
<evidence type="ECO:0000256" key="11">
    <source>
        <dbReference type="ARBA" id="ARBA00049244"/>
    </source>
</evidence>
<dbReference type="SMART" id="SM00382">
    <property type="entry name" value="AAA"/>
    <property type="match status" value="1"/>
</dbReference>
<comment type="catalytic activity">
    <reaction evidence="11">
        <text>DNA(n) + a 2'-deoxyribonucleoside 5'-triphosphate = DNA(n+1) + diphosphate</text>
        <dbReference type="Rhea" id="RHEA:22508"/>
        <dbReference type="Rhea" id="RHEA-COMP:17339"/>
        <dbReference type="Rhea" id="RHEA-COMP:17340"/>
        <dbReference type="ChEBI" id="CHEBI:33019"/>
        <dbReference type="ChEBI" id="CHEBI:61560"/>
        <dbReference type="ChEBI" id="CHEBI:173112"/>
        <dbReference type="EC" id="2.7.7.7"/>
    </reaction>
</comment>
<dbReference type="EMBL" id="FQUA01000001">
    <property type="protein sequence ID" value="SHE30000.1"/>
    <property type="molecule type" value="Genomic_DNA"/>
</dbReference>
<evidence type="ECO:0000256" key="5">
    <source>
        <dbReference type="ARBA" id="ARBA00022705"/>
    </source>
</evidence>
<evidence type="ECO:0000256" key="12">
    <source>
        <dbReference type="SAM" id="MobiDB-lite"/>
    </source>
</evidence>
<feature type="domain" description="AAA+ ATPase" evidence="13">
    <location>
        <begin position="37"/>
        <end position="180"/>
    </location>
</feature>
<dbReference type="AlphaFoldDB" id="A0A110A6M3"/>
<dbReference type="RefSeq" id="WP_066046613.1">
    <property type="nucleotide sequence ID" value="NZ_CP014223.1"/>
</dbReference>
<keyword evidence="9" id="KW-0067">ATP-binding</keyword>
<dbReference type="OrthoDB" id="9810148at2"/>
<keyword evidence="4 14" id="KW-0548">Nucleotidyltransferase</keyword>
<evidence type="ECO:0000256" key="6">
    <source>
        <dbReference type="ARBA" id="ARBA00022723"/>
    </source>
</evidence>
<keyword evidence="8" id="KW-0862">Zinc</keyword>
<keyword evidence="6" id="KW-0479">Metal-binding</keyword>
<evidence type="ECO:0000256" key="8">
    <source>
        <dbReference type="ARBA" id="ARBA00022833"/>
    </source>
</evidence>
<evidence type="ECO:0000313" key="14">
    <source>
        <dbReference type="EMBL" id="AMJ39701.1"/>
    </source>
</evidence>
<evidence type="ECO:0000256" key="10">
    <source>
        <dbReference type="ARBA" id="ARBA00022932"/>
    </source>
</evidence>
<dbReference type="InterPro" id="IPR012763">
    <property type="entry name" value="DNA_pol_III_sug/sutau_N"/>
</dbReference>
<keyword evidence="10" id="KW-0239">DNA-directed DNA polymerase</keyword>
<dbReference type="CDD" id="cd00009">
    <property type="entry name" value="AAA"/>
    <property type="match status" value="1"/>
</dbReference>
<evidence type="ECO:0000313" key="16">
    <source>
        <dbReference type="Proteomes" id="UP000068026"/>
    </source>
</evidence>
<dbReference type="CDD" id="cd18137">
    <property type="entry name" value="HLD_clamp_pol_III_gamma_tau"/>
    <property type="match status" value="1"/>
</dbReference>
<dbReference type="NCBIfam" id="TIGR02397">
    <property type="entry name" value="dnaX_nterm"/>
    <property type="match status" value="1"/>
</dbReference>
<feature type="region of interest" description="Disordered" evidence="12">
    <location>
        <begin position="395"/>
        <end position="415"/>
    </location>
</feature>
<dbReference type="GO" id="GO:0005524">
    <property type="term" value="F:ATP binding"/>
    <property type="evidence" value="ECO:0007669"/>
    <property type="project" value="UniProtKB-KW"/>
</dbReference>
<dbReference type="Gene3D" id="1.10.8.60">
    <property type="match status" value="1"/>
</dbReference>
<keyword evidence="16" id="KW-1185">Reference proteome</keyword>
<dbReference type="FunFam" id="3.40.50.300:FF:000014">
    <property type="entry name" value="DNA polymerase III subunit gamma/tau"/>
    <property type="match status" value="1"/>
</dbReference>
<evidence type="ECO:0000259" key="13">
    <source>
        <dbReference type="SMART" id="SM00382"/>
    </source>
</evidence>
<dbReference type="GO" id="GO:0006261">
    <property type="term" value="P:DNA-templated DNA replication"/>
    <property type="evidence" value="ECO:0007669"/>
    <property type="project" value="TreeGrafter"/>
</dbReference>
<dbReference type="Gene3D" id="3.40.50.300">
    <property type="entry name" value="P-loop containing nucleotide triphosphate hydrolases"/>
    <property type="match status" value="1"/>
</dbReference>
<protein>
    <recommendedName>
        <fullName evidence="2">DNA-directed DNA polymerase</fullName>
        <ecNumber evidence="2">2.7.7.7</ecNumber>
    </recommendedName>
</protein>
<dbReference type="Proteomes" id="UP000184204">
    <property type="component" value="Unassembled WGS sequence"/>
</dbReference>
<dbReference type="GO" id="GO:0003887">
    <property type="term" value="F:DNA-directed DNA polymerase activity"/>
    <property type="evidence" value="ECO:0007669"/>
    <property type="project" value="UniProtKB-KW"/>
</dbReference>
<evidence type="ECO:0000313" key="17">
    <source>
        <dbReference type="Proteomes" id="UP000184204"/>
    </source>
</evidence>
<dbReference type="SUPFAM" id="SSF48019">
    <property type="entry name" value="post-AAA+ oligomerization domain-like"/>
    <property type="match status" value="1"/>
</dbReference>
<dbReference type="PANTHER" id="PTHR11669:SF0">
    <property type="entry name" value="PROTEIN STICHEL-LIKE 2"/>
    <property type="match status" value="1"/>
</dbReference>
<dbReference type="Pfam" id="PF13177">
    <property type="entry name" value="DNA_pol3_delta2"/>
    <property type="match status" value="1"/>
</dbReference>
<dbReference type="GO" id="GO:0046872">
    <property type="term" value="F:metal ion binding"/>
    <property type="evidence" value="ECO:0007669"/>
    <property type="project" value="UniProtKB-KW"/>
</dbReference>
<reference evidence="15" key="4">
    <citation type="submission" date="2016-11" db="EMBL/GenBank/DDBJ databases">
        <authorList>
            <person name="Varghese N."/>
            <person name="Submissions S."/>
        </authorList>
    </citation>
    <scope>NUCLEOTIDE SEQUENCE</scope>
    <source>
        <strain evidence="15">DSM 1682</strain>
    </source>
</reference>
<dbReference type="InterPro" id="IPR003593">
    <property type="entry name" value="AAA+_ATPase"/>
</dbReference>
<evidence type="ECO:0000256" key="4">
    <source>
        <dbReference type="ARBA" id="ARBA00022695"/>
    </source>
</evidence>
<dbReference type="InterPro" id="IPR050238">
    <property type="entry name" value="DNA_Rep/Repair_Clamp_Loader"/>
</dbReference>
<keyword evidence="5" id="KW-0235">DNA replication</keyword>
<dbReference type="Gene3D" id="1.20.272.10">
    <property type="match status" value="1"/>
</dbReference>
<dbReference type="Proteomes" id="UP000068026">
    <property type="component" value="Chromosome"/>
</dbReference>
<comment type="similarity">
    <text evidence="1">Belongs to the DnaX/STICHEL family.</text>
</comment>